<dbReference type="AlphaFoldDB" id="A0A832T4X4"/>
<comment type="caution">
    <text evidence="1">The sequence shown here is derived from an EMBL/GenBank/DDBJ whole genome shotgun (WGS) entry which is preliminary data.</text>
</comment>
<evidence type="ECO:0000313" key="1">
    <source>
        <dbReference type="EMBL" id="HII60113.1"/>
    </source>
</evidence>
<sequence>MIFRTSSKENVFNSSANLACLLGGEDCTRLQQYSHNKELLQLRNKSKEIISTFS</sequence>
<dbReference type="EMBL" id="DUJR01000033">
    <property type="protein sequence ID" value="HII60113.1"/>
    <property type="molecule type" value="Genomic_DNA"/>
</dbReference>
<evidence type="ECO:0000313" key="2">
    <source>
        <dbReference type="Proteomes" id="UP000645676"/>
    </source>
</evidence>
<proteinExistence type="predicted"/>
<protein>
    <submittedName>
        <fullName evidence="1">Uncharacterized protein</fullName>
    </submittedName>
</protein>
<accession>A0A832T4X4</accession>
<reference evidence="1" key="1">
    <citation type="journal article" date="2020" name="bioRxiv">
        <title>A rank-normalized archaeal taxonomy based on genome phylogeny resolves widespread incomplete and uneven classifications.</title>
        <authorList>
            <person name="Rinke C."/>
            <person name="Chuvochina M."/>
            <person name="Mussig A.J."/>
            <person name="Chaumeil P.-A."/>
            <person name="Waite D.W."/>
            <person name="Whitman W.B."/>
            <person name="Parks D.H."/>
            <person name="Hugenholtz P."/>
        </authorList>
    </citation>
    <scope>NUCLEOTIDE SEQUENCE</scope>
    <source>
        <strain evidence="1">UBA8849</strain>
    </source>
</reference>
<name>A0A832T4X4_9EURY</name>
<dbReference type="Proteomes" id="UP000645676">
    <property type="component" value="Unassembled WGS sequence"/>
</dbReference>
<gene>
    <name evidence="1" type="ORF">HA335_06065</name>
</gene>
<organism evidence="1 2">
    <name type="scientific">Methanocaldococcus jannaschii</name>
    <dbReference type="NCBI Taxonomy" id="2190"/>
    <lineage>
        <taxon>Archaea</taxon>
        <taxon>Methanobacteriati</taxon>
        <taxon>Methanobacteriota</taxon>
        <taxon>Methanomada group</taxon>
        <taxon>Methanococci</taxon>
        <taxon>Methanococcales</taxon>
        <taxon>Methanocaldococcaceae</taxon>
        <taxon>Methanocaldococcus</taxon>
    </lineage>
</organism>